<dbReference type="GO" id="GO:0043161">
    <property type="term" value="P:proteasome-mediated ubiquitin-dependent protein catabolic process"/>
    <property type="evidence" value="ECO:0007669"/>
    <property type="project" value="TreeGrafter"/>
</dbReference>
<evidence type="ECO:0000256" key="10">
    <source>
        <dbReference type="ARBA" id="ARBA00023204"/>
    </source>
</evidence>
<keyword evidence="10" id="KW-0234">DNA repair</keyword>
<dbReference type="InterPro" id="IPR035983">
    <property type="entry name" value="Hect_E3_ubiquitin_ligase"/>
</dbReference>
<reference evidence="17" key="1">
    <citation type="submission" date="2020-11" db="EMBL/GenBank/DDBJ databases">
        <authorList>
            <person name="Tran Van P."/>
        </authorList>
    </citation>
    <scope>NUCLEOTIDE SEQUENCE</scope>
</reference>
<dbReference type="SUPFAM" id="SSF48371">
    <property type="entry name" value="ARM repeat"/>
    <property type="match status" value="1"/>
</dbReference>
<feature type="compositionally biased region" description="Low complexity" evidence="14">
    <location>
        <begin position="39"/>
        <end position="53"/>
    </location>
</feature>
<dbReference type="FunFam" id="1.25.10.10:FF:000018">
    <property type="entry name" value="E3 ubiquitin-protein ligase TRIP12 isoform X3"/>
    <property type="match status" value="1"/>
</dbReference>
<dbReference type="InterPro" id="IPR011989">
    <property type="entry name" value="ARM-like"/>
</dbReference>
<keyword evidence="7" id="KW-0227">DNA damage</keyword>
<dbReference type="EMBL" id="OE840297">
    <property type="protein sequence ID" value="CAD7590034.1"/>
    <property type="molecule type" value="Genomic_DNA"/>
</dbReference>
<dbReference type="SMART" id="SM00119">
    <property type="entry name" value="HECTc"/>
    <property type="match status" value="1"/>
</dbReference>
<gene>
    <name evidence="17" type="ORF">TGEB3V08_LOCUS3918</name>
</gene>
<evidence type="ECO:0000259" key="16">
    <source>
        <dbReference type="PROSITE" id="PS50918"/>
    </source>
</evidence>
<feature type="region of interest" description="Disordered" evidence="14">
    <location>
        <begin position="1"/>
        <end position="251"/>
    </location>
</feature>
<feature type="compositionally biased region" description="Polar residues" evidence="14">
    <location>
        <begin position="121"/>
        <end position="138"/>
    </location>
</feature>
<feature type="compositionally biased region" description="Low complexity" evidence="14">
    <location>
        <begin position="295"/>
        <end position="307"/>
    </location>
</feature>
<evidence type="ECO:0000256" key="11">
    <source>
        <dbReference type="ARBA" id="ARBA00023242"/>
    </source>
</evidence>
<dbReference type="GO" id="GO:0006281">
    <property type="term" value="P:DNA repair"/>
    <property type="evidence" value="ECO:0007669"/>
    <property type="project" value="UniProtKB-KW"/>
</dbReference>
<dbReference type="InterPro" id="IPR016024">
    <property type="entry name" value="ARM-type_fold"/>
</dbReference>
<evidence type="ECO:0000256" key="13">
    <source>
        <dbReference type="RuleBase" id="RU369009"/>
    </source>
</evidence>
<evidence type="ECO:0000256" key="3">
    <source>
        <dbReference type="ARBA" id="ARBA00004906"/>
    </source>
</evidence>
<keyword evidence="5" id="KW-0597">Phosphoprotein</keyword>
<dbReference type="GO" id="GO:0008270">
    <property type="term" value="F:zinc ion binding"/>
    <property type="evidence" value="ECO:0007669"/>
    <property type="project" value="InterPro"/>
</dbReference>
<feature type="region of interest" description="Disordered" evidence="14">
    <location>
        <begin position="1589"/>
        <end position="1629"/>
    </location>
</feature>
<dbReference type="SUPFAM" id="SSF56204">
    <property type="entry name" value="Hect, E3 ligase catalytic domain"/>
    <property type="match status" value="1"/>
</dbReference>
<evidence type="ECO:0000256" key="4">
    <source>
        <dbReference type="ARBA" id="ARBA00006331"/>
    </source>
</evidence>
<evidence type="ECO:0000256" key="8">
    <source>
        <dbReference type="ARBA" id="ARBA00022786"/>
    </source>
</evidence>
<dbReference type="InterPro" id="IPR057948">
    <property type="entry name" value="TPR_TRIP12_N"/>
</dbReference>
<dbReference type="InterPro" id="IPR045322">
    <property type="entry name" value="HECTD1/TRIP12-like"/>
</dbReference>
<dbReference type="GO" id="GO:0016607">
    <property type="term" value="C:nuclear speck"/>
    <property type="evidence" value="ECO:0007669"/>
    <property type="project" value="TreeGrafter"/>
</dbReference>
<dbReference type="UniPathway" id="UPA00143"/>
<dbReference type="Gene3D" id="1.25.10.10">
    <property type="entry name" value="Leucine-rich Repeat Variant"/>
    <property type="match status" value="1"/>
</dbReference>
<name>A0A7R9JV04_TIMGE</name>
<evidence type="ECO:0000256" key="5">
    <source>
        <dbReference type="ARBA" id="ARBA00022553"/>
    </source>
</evidence>
<evidence type="ECO:0000259" key="15">
    <source>
        <dbReference type="PROSITE" id="PS50237"/>
    </source>
</evidence>
<evidence type="ECO:0000256" key="6">
    <source>
        <dbReference type="ARBA" id="ARBA00022679"/>
    </source>
</evidence>
<dbReference type="SMART" id="SM00678">
    <property type="entry name" value="WWE"/>
    <property type="match status" value="1"/>
</dbReference>
<sequence length="2178" mass="237880">MSRYKGTRGGSLKRGRPTSRAESLAPSRKRSCQDRAPSNRRASATASRTSSNTLRGAKRPAASVPATRAQSRTRSASGTISLEEAHSVETGVPRRGRGRPRLNRGGGRQPVVSLDSAVASAHSSPINNNRGARVNTPQRKTRGRSSRSSSTSLSLSTEEVEVPIRITRNNRSSSRTPTQASGAIKKQQPSKPLRAKIPIANRKETVTEPTNTEFPGTSQALSGHTRGRKRDLGTEFPILNNASQPPGKKYPLRSQVRVGQDFVAVVPKKRARGVVTPADASSGQEGPPLRRSTRSKTTTGSCASSSRRSSRAGKVPLPGASGMSAQEEGPATNGLPAPTEEAPLPPVPSLFLCCLFLSRCHIVTYKGRFGSTVPVLFVPQQMSHCNLQGKVWKYSSCAVCSSAAAASMAGASGPSGLGNSGGTGAADSESDDSEVGRLQALLEARGLPPHLFGALGPRMQTLLHRSMGASSSSKAQQLLQGLQAEGDEGQQLQAVIEMCQMLVMGNEDTLAGFPVKQVVPALIQLLGMEHNFDMMNHACRALTYMMEALPRSSAVVVDAVPVFLEKLQVIQCMDVAEQSLTALEMLSRRHSKAILQARGVASCLMYLDFFSINAQRAALAITANCCQNLGGDEFPLVGESLSLLANRLTQQDKKSVESVCQAFSRLVDSFQHDASRLQEIASPQLLTNLQQLLVVSPPVISTGTFIMVLRMLSIMCANCPDLAHTLLKQNIAETLLYLLTGSGYAAQDEVSGICSQALAMLLRMSLAHVRVKFNTLTQVELVSRSPQELYEITCLIGELMPRLPSDGIFSVNTLLERPSNNIQDSVQWQWRDDRGLWHPYCTIDSRIIEAAHQTGEDEISLSTLGRTYTLDFHSMQQINEDTGTTRPVQRRLHPTTSNMADITTYNTGSNLSVSGGCSNTAVAGSLSSNSESNLSSSSNSSISRVGSGTSIRDARVTSLREERGLASAFIRSLFSVLYEVYSSSAGPAVRCKCLRALLRMVYYAPADLLKEVLKNQVVSSHIAGMMASQDLRIVVGALQMADILMQKLPEVFGVHFRREGVMHQIKQLADPDVPLGVSPPKSVSVSTVTVKQECPVQPQPGPSSSSVVNISTSLNGSVLIGATALSTPTGLVFTASGPSPASPEPRRFNQHDFSLGPEDARSPSPCPSSLRLSDVLKRKRTPKRMVTPSRKTRQDDSMMPSSMMQDLFTKATSLGNSGRSTPTATAARSRFSGATSKTTSFLASLNPVRWGRNFTTGLSDRPFHKESSMSKSTSNPNLTACNKEKARSWVREQAARFLDTHSVCENSGPPHPAMNVLSRLTQVIHKLQAQSSESLSALEELRSIVIESDISPFEVNHSGLIRAVLQYLTHLDTSRDQRLRAFLHVFAGLPVDSCHCGHPPLWNPGHMSALVNKLSGCVSQLEQFPVKVHDLPAGTGAGRGGNTSALKFFNTHQLKCNLQRHPECNNLKQWKGGTVKIDPLALVQAIERYLVVRGYGRLKDKETGDSDDDNSEEDIDDTLAAVVISQGTARHRLQFMMGEQLLPYSMTVYQAVRQYSPTGNDQSETDTDEAPLGNSGVWVQTHTIFYRPVPEEESSVSTKPGSSCTTGRKGKGTSTKANTRGRKGDDLWNEGVVPPLQSPLGPFLQSQLPDFVTVQDASLEVLCLLRVLCALNRYWGTLYPNIDYTSIISQQEFVNSKVAAKASRQLQDPLVIMTGNLPSWLQQIASACPFLFPFETRQLLFYATSFDRDRALQRLLDATPELSSSDSQERVTPRLDRRKRVISREDILKQAEHLMQELATSRALLEVQYHDEVGTGLGPTLEFYALVSREMQRADLELWHGERTPPGNNLLSYVHSAVGLFPVPLGRSAKSSHVARVKSKFRFLGKFMAKAVMDSRMLDLPFSVVFYRWLLGQEASLSLPDLAQVCPEVHRTLAQLQGVVRLREALEQDPNLSTGDRKERVERLGLDGCPVSDLGLDFTLPGHVGVELRRGGRDLPLTVHNIEQYTKLVSHWFLLEGVARQMEAFREGFESVFPLAQLQMFHPEELELVFCGGISSAAGWDVKSLLECCRLDHGYTADSRAIRFLFEILSLYGRDEQRQFVQFVTGSPRLPVGGFKSLSPPLTVVRKTLEPNMNPDDFLPSVMTCVNYLKLPDYTSLDVMRAKLGVAAREGQHSFHLS</sequence>
<feature type="region of interest" description="Disordered" evidence="14">
    <location>
        <begin position="1136"/>
        <end position="1200"/>
    </location>
</feature>
<feature type="compositionally biased region" description="Polar residues" evidence="14">
    <location>
        <begin position="68"/>
        <end position="80"/>
    </location>
</feature>
<comment type="pathway">
    <text evidence="3 13">Protein modification; protein ubiquitination.</text>
</comment>
<evidence type="ECO:0000256" key="2">
    <source>
        <dbReference type="ARBA" id="ARBA00004642"/>
    </source>
</evidence>
<dbReference type="FunFam" id="3.30.720.50:FF:000001">
    <property type="entry name" value="E3 ubiquitin-protein ligase TRIP12 isoform X1"/>
    <property type="match status" value="1"/>
</dbReference>
<feature type="region of interest" description="Disordered" evidence="14">
    <location>
        <begin position="271"/>
        <end position="341"/>
    </location>
</feature>
<feature type="active site" description="Glycyl thioester intermediate" evidence="12">
    <location>
        <position position="2145"/>
    </location>
</feature>
<dbReference type="GO" id="GO:0000209">
    <property type="term" value="P:protein polyubiquitination"/>
    <property type="evidence" value="ECO:0007669"/>
    <property type="project" value="TreeGrafter"/>
</dbReference>
<dbReference type="Gene3D" id="3.30.720.50">
    <property type="match status" value="1"/>
</dbReference>
<dbReference type="Pfam" id="PF25579">
    <property type="entry name" value="TPR_TRIP12_N"/>
    <property type="match status" value="1"/>
</dbReference>
<accession>A0A7R9JV04</accession>
<keyword evidence="9" id="KW-0007">Acetylation</keyword>
<dbReference type="FunFam" id="3.30.2160.10:FF:000013">
    <property type="entry name" value="E3 ubiquitin-protein ligase TRIP12 isoform X1"/>
    <property type="match status" value="1"/>
</dbReference>
<organism evidence="17">
    <name type="scientific">Timema genevievae</name>
    <name type="common">Walking stick</name>
    <dbReference type="NCBI Taxonomy" id="629358"/>
    <lineage>
        <taxon>Eukaryota</taxon>
        <taxon>Metazoa</taxon>
        <taxon>Ecdysozoa</taxon>
        <taxon>Arthropoda</taxon>
        <taxon>Hexapoda</taxon>
        <taxon>Insecta</taxon>
        <taxon>Pterygota</taxon>
        <taxon>Neoptera</taxon>
        <taxon>Polyneoptera</taxon>
        <taxon>Phasmatodea</taxon>
        <taxon>Timematodea</taxon>
        <taxon>Timematoidea</taxon>
        <taxon>Timematidae</taxon>
        <taxon>Timema</taxon>
    </lineage>
</organism>
<comment type="subcellular location">
    <subcellularLocation>
        <location evidence="2">Nucleus</location>
        <location evidence="2">Nucleoplasm</location>
    </subcellularLocation>
</comment>
<dbReference type="EC" id="2.3.2.26" evidence="13"/>
<feature type="compositionally biased region" description="Low complexity" evidence="14">
    <location>
        <begin position="146"/>
        <end position="178"/>
    </location>
</feature>
<dbReference type="SUPFAM" id="SSF117839">
    <property type="entry name" value="WWE domain"/>
    <property type="match status" value="1"/>
</dbReference>
<feature type="domain" description="HECT" evidence="15">
    <location>
        <begin position="1784"/>
        <end position="2178"/>
    </location>
</feature>
<evidence type="ECO:0000256" key="12">
    <source>
        <dbReference type="PROSITE-ProRule" id="PRU00104"/>
    </source>
</evidence>
<proteinExistence type="inferred from homology"/>
<comment type="catalytic activity">
    <reaction evidence="1 13">
        <text>S-ubiquitinyl-[E2 ubiquitin-conjugating enzyme]-L-cysteine + [acceptor protein]-L-lysine = [E2 ubiquitin-conjugating enzyme]-L-cysteine + N(6)-ubiquitinyl-[acceptor protein]-L-lysine.</text>
        <dbReference type="EC" id="2.3.2.26"/>
    </reaction>
</comment>
<feature type="domain" description="WWE" evidence="16">
    <location>
        <begin position="814"/>
        <end position="890"/>
    </location>
</feature>
<dbReference type="Pfam" id="PF00632">
    <property type="entry name" value="HECT"/>
    <property type="match status" value="1"/>
</dbReference>
<dbReference type="GO" id="GO:0009966">
    <property type="term" value="P:regulation of signal transduction"/>
    <property type="evidence" value="ECO:0007669"/>
    <property type="project" value="UniProtKB-ARBA"/>
</dbReference>
<dbReference type="PROSITE" id="PS50918">
    <property type="entry name" value="WWE"/>
    <property type="match status" value="1"/>
</dbReference>
<dbReference type="FunFam" id="3.30.2410.10:FF:000005">
    <property type="entry name" value="E3 ubiquitin-protein ligase TRIP12 isoform X1"/>
    <property type="match status" value="1"/>
</dbReference>
<dbReference type="InterPro" id="IPR018123">
    <property type="entry name" value="WWE-dom_subgr"/>
</dbReference>
<dbReference type="Gene3D" id="3.30.2160.10">
    <property type="entry name" value="Hect, E3 ligase catalytic domain"/>
    <property type="match status" value="1"/>
</dbReference>
<protein>
    <recommendedName>
        <fullName evidence="13">E3 ubiquitin-protein ligase</fullName>
        <ecNumber evidence="13">2.3.2.26</ecNumber>
    </recommendedName>
</protein>
<dbReference type="CDD" id="cd00078">
    <property type="entry name" value="HECTc"/>
    <property type="match status" value="1"/>
</dbReference>
<dbReference type="Pfam" id="PF02825">
    <property type="entry name" value="WWE"/>
    <property type="match status" value="1"/>
</dbReference>
<dbReference type="GO" id="GO:0061630">
    <property type="term" value="F:ubiquitin protein ligase activity"/>
    <property type="evidence" value="ECO:0007669"/>
    <property type="project" value="UniProtKB-UniRule"/>
</dbReference>
<feature type="compositionally biased region" description="Low complexity" evidence="14">
    <location>
        <begin position="1601"/>
        <end position="1616"/>
    </location>
</feature>
<evidence type="ECO:0000313" key="17">
    <source>
        <dbReference type="EMBL" id="CAD7590034.1"/>
    </source>
</evidence>
<evidence type="ECO:0000256" key="1">
    <source>
        <dbReference type="ARBA" id="ARBA00000885"/>
    </source>
</evidence>
<dbReference type="PANTHER" id="PTHR45670">
    <property type="entry name" value="E3 UBIQUITIN-PROTEIN LIGASE TRIP12"/>
    <property type="match status" value="1"/>
</dbReference>
<dbReference type="Gene3D" id="3.30.2410.10">
    <property type="entry name" value="Hect, E3 ligase catalytic domain"/>
    <property type="match status" value="1"/>
</dbReference>
<keyword evidence="8 12" id="KW-0833">Ubl conjugation pathway</keyword>
<dbReference type="InterPro" id="IPR000569">
    <property type="entry name" value="HECT_dom"/>
</dbReference>
<feature type="compositionally biased region" description="Polar residues" evidence="14">
    <location>
        <begin position="207"/>
        <end position="222"/>
    </location>
</feature>
<keyword evidence="11" id="KW-0539">Nucleus</keyword>
<dbReference type="PROSITE" id="PS50237">
    <property type="entry name" value="HECT"/>
    <property type="match status" value="1"/>
</dbReference>
<evidence type="ECO:0000256" key="7">
    <source>
        <dbReference type="ARBA" id="ARBA00022763"/>
    </source>
</evidence>
<comment type="similarity">
    <text evidence="4 13">Belongs to the UPL family. K-HECT subfamily.</text>
</comment>
<evidence type="ECO:0000256" key="9">
    <source>
        <dbReference type="ARBA" id="ARBA00022990"/>
    </source>
</evidence>
<evidence type="ECO:0000256" key="14">
    <source>
        <dbReference type="SAM" id="MobiDB-lite"/>
    </source>
</evidence>
<dbReference type="InterPro" id="IPR037197">
    <property type="entry name" value="WWE_dom_sf"/>
</dbReference>
<keyword evidence="6 13" id="KW-0808">Transferase</keyword>
<dbReference type="InterPro" id="IPR004170">
    <property type="entry name" value="WWE_dom"/>
</dbReference>
<dbReference type="PANTHER" id="PTHR45670:SF13">
    <property type="entry name" value="E3 UBIQUITIN-PROTEIN LIGASE TRIP12"/>
    <property type="match status" value="1"/>
</dbReference>
<dbReference type="Gene3D" id="3.90.1750.10">
    <property type="entry name" value="Hect, E3 ligase catalytic domains"/>
    <property type="match status" value="1"/>
</dbReference>